<dbReference type="Gene3D" id="3.40.50.1240">
    <property type="entry name" value="Phosphoglycerate mutase-like"/>
    <property type="match status" value="1"/>
</dbReference>
<dbReference type="GO" id="GO:0004619">
    <property type="term" value="F:phosphoglycerate mutase activity"/>
    <property type="evidence" value="ECO:0007669"/>
    <property type="project" value="UniProtKB-EC"/>
</dbReference>
<dbReference type="PRINTS" id="PR00991">
    <property type="entry name" value="6PFRUCTKNASE"/>
</dbReference>
<dbReference type="RefSeq" id="WP_331929194.1">
    <property type="nucleotide sequence ID" value="NZ_JBEPLU010000001.1"/>
</dbReference>
<dbReference type="InterPro" id="IPR050275">
    <property type="entry name" value="PGM_Phosphatase"/>
</dbReference>
<sequence>MIYLLRHGQTDYNREGRLQGQTESQLTELGMAQVQAMADLLKGEIGDEPGWRIAASPLKRTRQSAAIVAQTLGLEVEIEPLLIEVGCGVWENQLYDDLRAAYPKDFTGPGWCFRSPDGERFEHVDDRVRAWLRALPPEGERKVIAVAHGISGSLLRGAYLGLSSQLTLIQDTPQDAIFRLTEGRVDRLACRPVLAA</sequence>
<gene>
    <name evidence="3" type="ORF">ABID41_001175</name>
</gene>
<reference evidence="3 4" key="1">
    <citation type="submission" date="2024-06" db="EMBL/GenBank/DDBJ databases">
        <title>Genomic Encyclopedia of Type Strains, Phase IV (KMG-IV): sequencing the most valuable type-strain genomes for metagenomic binning, comparative biology and taxonomic classification.</title>
        <authorList>
            <person name="Goeker M."/>
        </authorList>
    </citation>
    <scope>NUCLEOTIDE SEQUENCE [LARGE SCALE GENOMIC DNA]</scope>
    <source>
        <strain evidence="3 4">DSM 17809</strain>
    </source>
</reference>
<keyword evidence="1" id="KW-0324">Glycolysis</keyword>
<dbReference type="SUPFAM" id="SSF53254">
    <property type="entry name" value="Phosphoglycerate mutase-like"/>
    <property type="match status" value="1"/>
</dbReference>
<dbReference type="PROSITE" id="PS00175">
    <property type="entry name" value="PG_MUTASE"/>
    <property type="match status" value="1"/>
</dbReference>
<evidence type="ECO:0000256" key="2">
    <source>
        <dbReference type="ARBA" id="ARBA00023235"/>
    </source>
</evidence>
<dbReference type="Proteomes" id="UP001549110">
    <property type="component" value="Unassembled WGS sequence"/>
</dbReference>
<organism evidence="3 4">
    <name type="scientific">Phenylobacterium koreense</name>
    <dbReference type="NCBI Taxonomy" id="266125"/>
    <lineage>
        <taxon>Bacteria</taxon>
        <taxon>Pseudomonadati</taxon>
        <taxon>Pseudomonadota</taxon>
        <taxon>Alphaproteobacteria</taxon>
        <taxon>Caulobacterales</taxon>
        <taxon>Caulobacteraceae</taxon>
        <taxon>Phenylobacterium</taxon>
    </lineage>
</organism>
<evidence type="ECO:0000256" key="1">
    <source>
        <dbReference type="ARBA" id="ARBA00023152"/>
    </source>
</evidence>
<dbReference type="EC" id="5.4.2.12" evidence="3"/>
<dbReference type="Pfam" id="PF00300">
    <property type="entry name" value="His_Phos_1"/>
    <property type="match status" value="1"/>
</dbReference>
<dbReference type="InterPro" id="IPR029033">
    <property type="entry name" value="His_PPase_superfam"/>
</dbReference>
<keyword evidence="4" id="KW-1185">Reference proteome</keyword>
<proteinExistence type="predicted"/>
<dbReference type="SMART" id="SM00855">
    <property type="entry name" value="PGAM"/>
    <property type="match status" value="1"/>
</dbReference>
<dbReference type="PANTHER" id="PTHR48100">
    <property type="entry name" value="BROAD-SPECIFICITY PHOSPHATASE YOR283W-RELATED"/>
    <property type="match status" value="1"/>
</dbReference>
<dbReference type="InterPro" id="IPR001345">
    <property type="entry name" value="PG/BPGM_mutase_AS"/>
</dbReference>
<keyword evidence="2 3" id="KW-0413">Isomerase</keyword>
<evidence type="ECO:0000313" key="4">
    <source>
        <dbReference type="Proteomes" id="UP001549110"/>
    </source>
</evidence>
<dbReference type="PIRSF" id="PIRSF000709">
    <property type="entry name" value="6PFK_2-Ptase"/>
    <property type="match status" value="1"/>
</dbReference>
<evidence type="ECO:0000313" key="3">
    <source>
        <dbReference type="EMBL" id="MET3526080.1"/>
    </source>
</evidence>
<accession>A0ABV2EGC0</accession>
<dbReference type="PANTHER" id="PTHR48100:SF1">
    <property type="entry name" value="HISTIDINE PHOSPHATASE FAMILY PROTEIN-RELATED"/>
    <property type="match status" value="1"/>
</dbReference>
<dbReference type="InterPro" id="IPR013078">
    <property type="entry name" value="His_Pase_superF_clade-1"/>
</dbReference>
<dbReference type="EMBL" id="JBEPLU010000001">
    <property type="protein sequence ID" value="MET3526080.1"/>
    <property type="molecule type" value="Genomic_DNA"/>
</dbReference>
<dbReference type="CDD" id="cd07067">
    <property type="entry name" value="HP_PGM_like"/>
    <property type="match status" value="1"/>
</dbReference>
<protein>
    <submittedName>
        <fullName evidence="3">Phosphoglycerate mutase</fullName>
        <ecNumber evidence="3">5.4.2.12</ecNumber>
    </submittedName>
</protein>
<dbReference type="InterPro" id="IPR003094">
    <property type="entry name" value="6Pfruct_kin"/>
</dbReference>
<name>A0ABV2EGC0_9CAUL</name>
<comment type="caution">
    <text evidence="3">The sequence shown here is derived from an EMBL/GenBank/DDBJ whole genome shotgun (WGS) entry which is preliminary data.</text>
</comment>